<dbReference type="STRING" id="768700.MSU_0628"/>
<sequence length="135" mass="15942">MLEDWSKIIKNSEEFKKLKYEKLEKFLKSILDLENKLKDFYKKHSEIIKELSKVSEEDSKQKEEKMNILVKIQELSSQKKIWEELNEKLFKKGKEALEAVINAIEKGDKEQRSSSENNSGGGEINSQKEKKLRKH</sequence>
<gene>
    <name evidence="2" type="ordered locus">MSU_0628</name>
</gene>
<keyword evidence="3" id="KW-1185">Reference proteome</keyword>
<dbReference type="RefSeq" id="WP_013610003.1">
    <property type="nucleotide sequence ID" value="NC_015155.1"/>
</dbReference>
<evidence type="ECO:0000313" key="2">
    <source>
        <dbReference type="EMBL" id="ADX98160.1"/>
    </source>
</evidence>
<dbReference type="AlphaFoldDB" id="F0QRP0"/>
<reference evidence="2 3" key="1">
    <citation type="journal article" date="2011" name="J. Bacteriol.">
        <title>Complete genome sequences of two hemotropic Mycoplasmas, Mycoplasma haemofelis strain Ohio2 and Mycoplasma suis strain Illinois.</title>
        <authorList>
            <person name="Messick J.B."/>
            <person name="Santos A.P."/>
            <person name="Guimaraes A.M."/>
        </authorList>
    </citation>
    <scope>NUCLEOTIDE SEQUENCE [LARGE SCALE GENOMIC DNA]</scope>
    <source>
        <strain evidence="2 3">Illinois</strain>
    </source>
</reference>
<dbReference type="HOGENOM" id="CLU_152514_0_0_14"/>
<accession>F0QRP0</accession>
<dbReference type="Proteomes" id="UP000007484">
    <property type="component" value="Chromosome"/>
</dbReference>
<evidence type="ECO:0000256" key="1">
    <source>
        <dbReference type="SAM" id="MobiDB-lite"/>
    </source>
</evidence>
<dbReference type="EMBL" id="CP002525">
    <property type="protein sequence ID" value="ADX98160.1"/>
    <property type="molecule type" value="Genomic_DNA"/>
</dbReference>
<protein>
    <submittedName>
        <fullName evidence="2">Uncharacterized protein</fullName>
    </submittedName>
</protein>
<proteinExistence type="predicted"/>
<feature type="region of interest" description="Disordered" evidence="1">
    <location>
        <begin position="107"/>
        <end position="135"/>
    </location>
</feature>
<name>F0QRP0_MYCSL</name>
<organism evidence="2 3">
    <name type="scientific">Mycoplasma suis (strain Illinois)</name>
    <dbReference type="NCBI Taxonomy" id="768700"/>
    <lineage>
        <taxon>Bacteria</taxon>
        <taxon>Bacillati</taxon>
        <taxon>Mycoplasmatota</taxon>
        <taxon>Mollicutes</taxon>
        <taxon>Mycoplasmataceae</taxon>
        <taxon>Mycoplasma</taxon>
    </lineage>
</organism>
<dbReference type="KEGG" id="mss:MSU_0628"/>
<evidence type="ECO:0000313" key="3">
    <source>
        <dbReference type="Proteomes" id="UP000007484"/>
    </source>
</evidence>